<protein>
    <submittedName>
        <fullName evidence="2">Uncharacterized protein</fullName>
    </submittedName>
</protein>
<comment type="caution">
    <text evidence="2">The sequence shown here is derived from an EMBL/GenBank/DDBJ whole genome shotgun (WGS) entry which is preliminary data.</text>
</comment>
<feature type="region of interest" description="Disordered" evidence="1">
    <location>
        <begin position="56"/>
        <end position="110"/>
    </location>
</feature>
<reference evidence="2 3" key="1">
    <citation type="submission" date="2024-04" db="EMBL/GenBank/DDBJ databases">
        <title>Phyllosticta paracitricarpa is synonymous to the EU quarantine fungus P. citricarpa based on phylogenomic analyses.</title>
        <authorList>
            <consortium name="Lawrence Berkeley National Laboratory"/>
            <person name="Van Ingen-Buijs V.A."/>
            <person name="Van Westerhoven A.C."/>
            <person name="Haridas S."/>
            <person name="Skiadas P."/>
            <person name="Martin F."/>
            <person name="Groenewald J.Z."/>
            <person name="Crous P.W."/>
            <person name="Seidl M.F."/>
        </authorList>
    </citation>
    <scope>NUCLEOTIDE SEQUENCE [LARGE SCALE GENOMIC DNA]</scope>
    <source>
        <strain evidence="2 3">CBS 123374</strain>
    </source>
</reference>
<gene>
    <name evidence="2" type="ORF">HDK90DRAFT_515069</name>
</gene>
<dbReference type="EMBL" id="JBBWRZ010000012">
    <property type="protein sequence ID" value="KAK8224918.1"/>
    <property type="molecule type" value="Genomic_DNA"/>
</dbReference>
<name>A0ABR1YBV8_9PEZI</name>
<evidence type="ECO:0000313" key="2">
    <source>
        <dbReference type="EMBL" id="KAK8224918.1"/>
    </source>
</evidence>
<accession>A0ABR1YBV8</accession>
<organism evidence="2 3">
    <name type="scientific">Phyllosticta capitalensis</name>
    <dbReference type="NCBI Taxonomy" id="121624"/>
    <lineage>
        <taxon>Eukaryota</taxon>
        <taxon>Fungi</taxon>
        <taxon>Dikarya</taxon>
        <taxon>Ascomycota</taxon>
        <taxon>Pezizomycotina</taxon>
        <taxon>Dothideomycetes</taxon>
        <taxon>Dothideomycetes incertae sedis</taxon>
        <taxon>Botryosphaeriales</taxon>
        <taxon>Phyllostictaceae</taxon>
        <taxon>Phyllosticta</taxon>
    </lineage>
</organism>
<proteinExistence type="predicted"/>
<feature type="compositionally biased region" description="Basic residues" evidence="1">
    <location>
        <begin position="75"/>
        <end position="88"/>
    </location>
</feature>
<evidence type="ECO:0000313" key="3">
    <source>
        <dbReference type="Proteomes" id="UP001492380"/>
    </source>
</evidence>
<evidence type="ECO:0000256" key="1">
    <source>
        <dbReference type="SAM" id="MobiDB-lite"/>
    </source>
</evidence>
<keyword evidence="3" id="KW-1185">Reference proteome</keyword>
<sequence>MDVSMESTVVTEISLHELEDAPGVIEPSIQGNFYNMMMLRLGKDHTAAERLEALLDPSPSTELLPPSRTPATTKSKSKRGRGVIKRKRQQEMVMRPVPTGIPPSPGRLSR</sequence>
<dbReference type="Proteomes" id="UP001492380">
    <property type="component" value="Unassembled WGS sequence"/>
</dbReference>
<feature type="compositionally biased region" description="Pro residues" evidence="1">
    <location>
        <begin position="99"/>
        <end position="110"/>
    </location>
</feature>